<evidence type="ECO:0000256" key="1">
    <source>
        <dbReference type="SAM" id="Phobius"/>
    </source>
</evidence>
<evidence type="ECO:0000313" key="2">
    <source>
        <dbReference type="EMBL" id="ETN44451.1"/>
    </source>
</evidence>
<keyword evidence="3" id="KW-1185">Reference proteome</keyword>
<dbReference type="STRING" id="1220924.W2S6X1"/>
<accession>W2S6X1</accession>
<dbReference type="EMBL" id="KB822715">
    <property type="protein sequence ID" value="ETN44451.1"/>
    <property type="molecule type" value="Genomic_DNA"/>
</dbReference>
<dbReference type="VEuPathDB" id="FungiDB:HMPREF1541_10632"/>
<keyword evidence="1" id="KW-0472">Membrane</keyword>
<dbReference type="Proteomes" id="UP000030752">
    <property type="component" value="Unassembled WGS sequence"/>
</dbReference>
<organism evidence="2 3">
    <name type="scientific">Cyphellophora europaea (strain CBS 101466)</name>
    <name type="common">Phialophora europaea</name>
    <dbReference type="NCBI Taxonomy" id="1220924"/>
    <lineage>
        <taxon>Eukaryota</taxon>
        <taxon>Fungi</taxon>
        <taxon>Dikarya</taxon>
        <taxon>Ascomycota</taxon>
        <taxon>Pezizomycotina</taxon>
        <taxon>Eurotiomycetes</taxon>
        <taxon>Chaetothyriomycetidae</taxon>
        <taxon>Chaetothyriales</taxon>
        <taxon>Cyphellophoraceae</taxon>
        <taxon>Cyphellophora</taxon>
    </lineage>
</organism>
<dbReference type="RefSeq" id="XP_008713524.1">
    <property type="nucleotide sequence ID" value="XM_008715302.1"/>
</dbReference>
<proteinExistence type="predicted"/>
<gene>
    <name evidence="2" type="ORF">HMPREF1541_10632</name>
</gene>
<dbReference type="GeneID" id="19977971"/>
<evidence type="ECO:0000313" key="3">
    <source>
        <dbReference type="Proteomes" id="UP000030752"/>
    </source>
</evidence>
<dbReference type="AlphaFoldDB" id="W2S6X1"/>
<protein>
    <submittedName>
        <fullName evidence="2">Uncharacterized protein</fullName>
    </submittedName>
</protein>
<name>W2S6X1_CYPE1</name>
<keyword evidence="1" id="KW-1133">Transmembrane helix</keyword>
<keyword evidence="1" id="KW-0812">Transmembrane</keyword>
<feature type="transmembrane region" description="Helical" evidence="1">
    <location>
        <begin position="47"/>
        <end position="73"/>
    </location>
</feature>
<dbReference type="HOGENOM" id="CLU_2589691_0_0_1"/>
<reference evidence="2 3" key="1">
    <citation type="submission" date="2013-03" db="EMBL/GenBank/DDBJ databases">
        <title>The Genome Sequence of Phialophora europaea CBS 101466.</title>
        <authorList>
            <consortium name="The Broad Institute Genomics Platform"/>
            <person name="Cuomo C."/>
            <person name="de Hoog S."/>
            <person name="Gorbushina A."/>
            <person name="Walker B."/>
            <person name="Young S.K."/>
            <person name="Zeng Q."/>
            <person name="Gargeya S."/>
            <person name="Fitzgerald M."/>
            <person name="Haas B."/>
            <person name="Abouelleil A."/>
            <person name="Allen A.W."/>
            <person name="Alvarado L."/>
            <person name="Arachchi H.M."/>
            <person name="Berlin A.M."/>
            <person name="Chapman S.B."/>
            <person name="Gainer-Dewar J."/>
            <person name="Goldberg J."/>
            <person name="Griggs A."/>
            <person name="Gujja S."/>
            <person name="Hansen M."/>
            <person name="Howarth C."/>
            <person name="Imamovic A."/>
            <person name="Ireland A."/>
            <person name="Larimer J."/>
            <person name="McCowan C."/>
            <person name="Murphy C."/>
            <person name="Pearson M."/>
            <person name="Poon T.W."/>
            <person name="Priest M."/>
            <person name="Roberts A."/>
            <person name="Saif S."/>
            <person name="Shea T."/>
            <person name="Sisk P."/>
            <person name="Sykes S."/>
            <person name="Wortman J."/>
            <person name="Nusbaum C."/>
            <person name="Birren B."/>
        </authorList>
    </citation>
    <scope>NUCLEOTIDE SEQUENCE [LARGE SCALE GENOMIC DNA]</scope>
    <source>
        <strain evidence="2 3">CBS 101466</strain>
    </source>
</reference>
<dbReference type="InParanoid" id="W2S6X1"/>
<feature type="transmembrane region" description="Helical" evidence="1">
    <location>
        <begin position="12"/>
        <end position="35"/>
    </location>
</feature>
<sequence>MAASMSGHLSLQFLWVLKALFTLLESTLVKIELLYALIFKILVDTCFVLVAQLVVMAGVITIGWALFVAAYHITNNIVVF</sequence>
<dbReference type="OrthoDB" id="3945418at2759"/>